<dbReference type="InterPro" id="IPR000253">
    <property type="entry name" value="FHA_dom"/>
</dbReference>
<dbReference type="Gene3D" id="2.60.200.20">
    <property type="match status" value="2"/>
</dbReference>
<protein>
    <submittedName>
        <fullName evidence="2">FHA domain-containing protein</fullName>
    </submittedName>
</protein>
<proteinExistence type="predicted"/>
<dbReference type="Pfam" id="PF00498">
    <property type="entry name" value="FHA"/>
    <property type="match status" value="1"/>
</dbReference>
<keyword evidence="3" id="KW-1185">Reference proteome</keyword>
<feature type="domain" description="FHA" evidence="1">
    <location>
        <begin position="1"/>
        <end position="26"/>
    </location>
</feature>
<dbReference type="InterPro" id="IPR008984">
    <property type="entry name" value="SMAD_FHA_dom_sf"/>
</dbReference>
<evidence type="ECO:0000259" key="1">
    <source>
        <dbReference type="Pfam" id="PF00498"/>
    </source>
</evidence>
<gene>
    <name evidence="2" type="ORF">HRJ53_00105</name>
</gene>
<comment type="caution">
    <text evidence="2">The sequence shown here is derived from an EMBL/GenBank/DDBJ whole genome shotgun (WGS) entry which is preliminary data.</text>
</comment>
<dbReference type="AlphaFoldDB" id="A0A7V8NLA0"/>
<organism evidence="2 3">
    <name type="scientific">Candidatus Acidiferrum panamense</name>
    <dbReference type="NCBI Taxonomy" id="2741543"/>
    <lineage>
        <taxon>Bacteria</taxon>
        <taxon>Pseudomonadati</taxon>
        <taxon>Acidobacteriota</taxon>
        <taxon>Terriglobia</taxon>
        <taxon>Candidatus Acidiferrales</taxon>
        <taxon>Candidatus Acidiferrum</taxon>
    </lineage>
</organism>
<evidence type="ECO:0000313" key="3">
    <source>
        <dbReference type="Proteomes" id="UP000567293"/>
    </source>
</evidence>
<name>A0A7V8NLA0_9BACT</name>
<evidence type="ECO:0000313" key="2">
    <source>
        <dbReference type="EMBL" id="MBA0083375.1"/>
    </source>
</evidence>
<accession>A0A7V8NLA0</accession>
<reference evidence="2" key="1">
    <citation type="submission" date="2020-06" db="EMBL/GenBank/DDBJ databases">
        <title>Legume-microbial interactions unlock mineral nutrients during tropical forest succession.</title>
        <authorList>
            <person name="Epihov D.Z."/>
        </authorList>
    </citation>
    <scope>NUCLEOTIDE SEQUENCE [LARGE SCALE GENOMIC DNA]</scope>
    <source>
        <strain evidence="2">Pan2503</strain>
    </source>
</reference>
<dbReference type="SUPFAM" id="SSF49879">
    <property type="entry name" value="SMAD/FHA domain"/>
    <property type="match status" value="2"/>
</dbReference>
<dbReference type="CDD" id="cd00060">
    <property type="entry name" value="FHA"/>
    <property type="match status" value="2"/>
</dbReference>
<sequence>SLNGTFVNDLRVERATLHDGDKVHIGKHTIKVDTSGDAPVTWQSARKAAAPRINETMVLDTKERRKMLQQAAAMGESMQFASTRVKVATLMVLGGNTDQKEYILTNKLTVIGKSLMATVKLRGWFKPQMAAQINQRDDGYFLGPGDKVPSVNGRLIGGPTRLNDGDVIEVSGVKLNFIFRE</sequence>
<feature type="non-terminal residue" evidence="2">
    <location>
        <position position="1"/>
    </location>
</feature>
<dbReference type="Proteomes" id="UP000567293">
    <property type="component" value="Unassembled WGS sequence"/>
</dbReference>
<dbReference type="EMBL" id="JACDQQ010000010">
    <property type="protein sequence ID" value="MBA0083375.1"/>
    <property type="molecule type" value="Genomic_DNA"/>
</dbReference>